<name>A0A371NYM5_9MICO</name>
<gene>
    <name evidence="2" type="ORF">DY023_00130</name>
</gene>
<dbReference type="Gene3D" id="2.60.40.1120">
    <property type="entry name" value="Carboxypeptidase-like, regulatory domain"/>
    <property type="match status" value="1"/>
</dbReference>
<evidence type="ECO:0000313" key="2">
    <source>
        <dbReference type="EMBL" id="REJ08940.1"/>
    </source>
</evidence>
<accession>A0A371NYM5</accession>
<dbReference type="Proteomes" id="UP000262172">
    <property type="component" value="Unassembled WGS sequence"/>
</dbReference>
<dbReference type="InterPro" id="IPR013784">
    <property type="entry name" value="Carb-bd-like_fold"/>
</dbReference>
<protein>
    <recommendedName>
        <fullName evidence="4">Cell wall-binding repeat-containing protein</fullName>
    </recommendedName>
</protein>
<keyword evidence="3" id="KW-1185">Reference proteome</keyword>
<keyword evidence="1" id="KW-1133">Transmembrane helix</keyword>
<keyword evidence="1" id="KW-0472">Membrane</keyword>
<dbReference type="OrthoDB" id="5143602at2"/>
<comment type="caution">
    <text evidence="2">The sequence shown here is derived from an EMBL/GenBank/DDBJ whole genome shotgun (WGS) entry which is preliminary data.</text>
</comment>
<keyword evidence="1" id="KW-0812">Transmembrane</keyword>
<dbReference type="SUPFAM" id="SSF49452">
    <property type="entry name" value="Starch-binding domain-like"/>
    <property type="match status" value="2"/>
</dbReference>
<dbReference type="InterPro" id="IPR007253">
    <property type="entry name" value="Cell_wall-bd_2"/>
</dbReference>
<dbReference type="GO" id="GO:0030246">
    <property type="term" value="F:carbohydrate binding"/>
    <property type="evidence" value="ECO:0007669"/>
    <property type="project" value="InterPro"/>
</dbReference>
<evidence type="ECO:0008006" key="4">
    <source>
        <dbReference type="Google" id="ProtNLM"/>
    </source>
</evidence>
<evidence type="ECO:0000313" key="3">
    <source>
        <dbReference type="Proteomes" id="UP000262172"/>
    </source>
</evidence>
<evidence type="ECO:0000256" key="1">
    <source>
        <dbReference type="SAM" id="Phobius"/>
    </source>
</evidence>
<organism evidence="2 3">
    <name type="scientific">Microbacterium bovistercoris</name>
    <dbReference type="NCBI Taxonomy" id="2293570"/>
    <lineage>
        <taxon>Bacteria</taxon>
        <taxon>Bacillati</taxon>
        <taxon>Actinomycetota</taxon>
        <taxon>Actinomycetes</taxon>
        <taxon>Micrococcales</taxon>
        <taxon>Microbacteriaceae</taxon>
        <taxon>Microbacterium</taxon>
    </lineage>
</organism>
<proteinExistence type="predicted"/>
<reference evidence="2 3" key="1">
    <citation type="submission" date="2018-08" db="EMBL/GenBank/DDBJ databases">
        <title>Isolation, diversity and antifungal activity of Actinobacteria from cow dung.</title>
        <authorList>
            <person name="Ling L."/>
        </authorList>
    </citation>
    <scope>NUCLEOTIDE SEQUENCE [LARGE SCALE GENOMIC DNA]</scope>
    <source>
        <strain evidence="2 3">NEAU-LLE</strain>
    </source>
</reference>
<dbReference type="Pfam" id="PF04122">
    <property type="entry name" value="CW_binding_2"/>
    <property type="match status" value="3"/>
</dbReference>
<dbReference type="PANTHER" id="PTHR30032:SF8">
    <property type="entry name" value="GERMINATION-SPECIFIC N-ACETYLMURAMOYL-L-ALANINE AMIDASE"/>
    <property type="match status" value="1"/>
</dbReference>
<dbReference type="Gene3D" id="3.40.50.12090">
    <property type="match status" value="1"/>
</dbReference>
<feature type="transmembrane region" description="Helical" evidence="1">
    <location>
        <begin position="80"/>
        <end position="98"/>
    </location>
</feature>
<dbReference type="AlphaFoldDB" id="A0A371NYM5"/>
<dbReference type="PANTHER" id="PTHR30032">
    <property type="entry name" value="N-ACETYLMURAMOYL-L-ALANINE AMIDASE-RELATED"/>
    <property type="match status" value="1"/>
</dbReference>
<dbReference type="Pfam" id="PF13620">
    <property type="entry name" value="CarboxypepD_reg"/>
    <property type="match status" value="1"/>
</dbReference>
<dbReference type="EMBL" id="QUAB01000001">
    <property type="protein sequence ID" value="REJ08940.1"/>
    <property type="molecule type" value="Genomic_DNA"/>
</dbReference>
<sequence length="635" mass="64946">MYKGGCPSVRSVGPSSQVRPTRLEISGRSSSCSPSRSSSVCGGYRTCNGWCGRAGVHLSDGEHGVNIETSGVPLRQRRPLLFLSCILLGTALAVGVGLPGSANSAQGASAGGTVSGTVTGDDGAPVSGVIVNLCTAGASIPIECPGPFALTDASGRFALRDMAPGEYTLSYQAEGYAPQFWEGQDRAVRAEFFTLSADEELTGRDAALRRGATISGRITDVAGSPLADASVYVDSPVYRYGGAAFSDWSFTGAADASGAYSITGLPSSEYTVEFLPPSDRELQREYWPGGTDIAMATPIRVIGTQGVAGIDATLIRPLSQSRIAGPDRYATSAAISLSHFPAGVGTAFVANGGGFPDALGGASAAALRAAPLLLSGRDALPAVVRAELERLKPRTVTVLGGEGAISAAVEQELRELSSEGLVRRLGGASRYETAAAVSRWAFSDTLPSTVYLASGEFFPDALSAAHLAGRDDAPLLLVTRTALPAAVAAELARIKPERIVLLGGTGAIDRTVEAALSKYSENPVTRVSGEDRCATSVAASRYGYRAGDATGAYFASGTGFADALAGAPVAAITGGPVLLTPPAAFGSELEEEFLRLQTDRAVILGGTGSIGVWVCSALERLGGPTLYDGGSPSAC</sequence>
<dbReference type="InterPro" id="IPR051922">
    <property type="entry name" value="Bact_Sporulation_Assoc"/>
</dbReference>